<gene>
    <name evidence="2" type="ORF">AFUS01_LOCUS10467</name>
</gene>
<comment type="caution">
    <text evidence="2">The sequence shown here is derived from an EMBL/GenBank/DDBJ whole genome shotgun (WGS) entry which is preliminary data.</text>
</comment>
<dbReference type="EMBL" id="CAJVCH010077754">
    <property type="protein sequence ID" value="CAG7721240.1"/>
    <property type="molecule type" value="Genomic_DNA"/>
</dbReference>
<dbReference type="PANTHER" id="PTHR33939">
    <property type="entry name" value="PROTEIN CBG22215"/>
    <property type="match status" value="1"/>
</dbReference>
<reference evidence="2" key="1">
    <citation type="submission" date="2021-06" db="EMBL/GenBank/DDBJ databases">
        <authorList>
            <person name="Hodson N. C."/>
            <person name="Mongue J. A."/>
            <person name="Jaron S. K."/>
        </authorList>
    </citation>
    <scope>NUCLEOTIDE SEQUENCE</scope>
</reference>
<evidence type="ECO:0000313" key="3">
    <source>
        <dbReference type="Proteomes" id="UP000708208"/>
    </source>
</evidence>
<feature type="compositionally biased region" description="Acidic residues" evidence="1">
    <location>
        <begin position="120"/>
        <end position="137"/>
    </location>
</feature>
<evidence type="ECO:0000256" key="1">
    <source>
        <dbReference type="SAM" id="MobiDB-lite"/>
    </source>
</evidence>
<name>A0A8J2JJ56_9HEXA</name>
<protein>
    <recommendedName>
        <fullName evidence="4">Tc1-like transposase DDE domain-containing protein</fullName>
    </recommendedName>
</protein>
<feature type="non-terminal residue" evidence="2">
    <location>
        <position position="137"/>
    </location>
</feature>
<feature type="region of interest" description="Disordered" evidence="1">
    <location>
        <begin position="114"/>
        <end position="137"/>
    </location>
</feature>
<evidence type="ECO:0000313" key="2">
    <source>
        <dbReference type="EMBL" id="CAG7721240.1"/>
    </source>
</evidence>
<keyword evidence="3" id="KW-1185">Reference proteome</keyword>
<proteinExistence type="predicted"/>
<dbReference type="PANTHER" id="PTHR33939:SF1">
    <property type="entry name" value="DUF4371 DOMAIN-CONTAINING PROTEIN"/>
    <property type="match status" value="1"/>
</dbReference>
<sequence>FEVEDLVRKLKSEEPNYRVDDLAKQRGHKVLRTPPYNCQLNPIELVWSDVKRMLREQNVDQNLGANLLRAKHILQTYTADSWKSHVRHVKKLEQMYWDGDLQYELALDTNPEIEIPTEICGDDENNSDDDIDDREVH</sequence>
<organism evidence="2 3">
    <name type="scientific">Allacma fusca</name>
    <dbReference type="NCBI Taxonomy" id="39272"/>
    <lineage>
        <taxon>Eukaryota</taxon>
        <taxon>Metazoa</taxon>
        <taxon>Ecdysozoa</taxon>
        <taxon>Arthropoda</taxon>
        <taxon>Hexapoda</taxon>
        <taxon>Collembola</taxon>
        <taxon>Symphypleona</taxon>
        <taxon>Sminthuridae</taxon>
        <taxon>Allacma</taxon>
    </lineage>
</organism>
<dbReference type="OrthoDB" id="6615737at2759"/>
<dbReference type="AlphaFoldDB" id="A0A8J2JJ56"/>
<evidence type="ECO:0008006" key="4">
    <source>
        <dbReference type="Google" id="ProtNLM"/>
    </source>
</evidence>
<dbReference type="Proteomes" id="UP000708208">
    <property type="component" value="Unassembled WGS sequence"/>
</dbReference>
<accession>A0A8J2JJ56</accession>